<keyword evidence="2" id="KW-1185">Reference proteome</keyword>
<protein>
    <submittedName>
        <fullName evidence="1">Uncharacterized protein</fullName>
    </submittedName>
</protein>
<sequence>MVKGLPVTGLVKGGPVAGATWSRTVGEKSRQAELSLLRQDAKELREQDLEDLFLRLRL</sequence>
<dbReference type="AlphaFoldDB" id="A0A9D4C1T7"/>
<name>A0A9D4C1T7_DREPO</name>
<dbReference type="EMBL" id="JAIWYP010000013">
    <property type="protein sequence ID" value="KAH3715615.1"/>
    <property type="molecule type" value="Genomic_DNA"/>
</dbReference>
<dbReference type="Proteomes" id="UP000828390">
    <property type="component" value="Unassembled WGS sequence"/>
</dbReference>
<reference evidence="1" key="1">
    <citation type="journal article" date="2019" name="bioRxiv">
        <title>The Genome of the Zebra Mussel, Dreissena polymorpha: A Resource for Invasive Species Research.</title>
        <authorList>
            <person name="McCartney M.A."/>
            <person name="Auch B."/>
            <person name="Kono T."/>
            <person name="Mallez S."/>
            <person name="Zhang Y."/>
            <person name="Obille A."/>
            <person name="Becker A."/>
            <person name="Abrahante J.E."/>
            <person name="Garbe J."/>
            <person name="Badalamenti J.P."/>
            <person name="Herman A."/>
            <person name="Mangelson H."/>
            <person name="Liachko I."/>
            <person name="Sullivan S."/>
            <person name="Sone E.D."/>
            <person name="Koren S."/>
            <person name="Silverstein K.A.T."/>
            <person name="Beckman K.B."/>
            <person name="Gohl D.M."/>
        </authorList>
    </citation>
    <scope>NUCLEOTIDE SEQUENCE</scope>
    <source>
        <strain evidence="1">Duluth1</strain>
        <tissue evidence="1">Whole animal</tissue>
    </source>
</reference>
<evidence type="ECO:0000313" key="1">
    <source>
        <dbReference type="EMBL" id="KAH3715615.1"/>
    </source>
</evidence>
<gene>
    <name evidence="1" type="ORF">DPMN_058327</name>
</gene>
<comment type="caution">
    <text evidence="1">The sequence shown here is derived from an EMBL/GenBank/DDBJ whole genome shotgun (WGS) entry which is preliminary data.</text>
</comment>
<proteinExistence type="predicted"/>
<accession>A0A9D4C1T7</accession>
<evidence type="ECO:0000313" key="2">
    <source>
        <dbReference type="Proteomes" id="UP000828390"/>
    </source>
</evidence>
<organism evidence="1 2">
    <name type="scientific">Dreissena polymorpha</name>
    <name type="common">Zebra mussel</name>
    <name type="synonym">Mytilus polymorpha</name>
    <dbReference type="NCBI Taxonomy" id="45954"/>
    <lineage>
        <taxon>Eukaryota</taxon>
        <taxon>Metazoa</taxon>
        <taxon>Spiralia</taxon>
        <taxon>Lophotrochozoa</taxon>
        <taxon>Mollusca</taxon>
        <taxon>Bivalvia</taxon>
        <taxon>Autobranchia</taxon>
        <taxon>Heteroconchia</taxon>
        <taxon>Euheterodonta</taxon>
        <taxon>Imparidentia</taxon>
        <taxon>Neoheterodontei</taxon>
        <taxon>Myida</taxon>
        <taxon>Dreissenoidea</taxon>
        <taxon>Dreissenidae</taxon>
        <taxon>Dreissena</taxon>
    </lineage>
</organism>
<reference evidence="1" key="2">
    <citation type="submission" date="2020-11" db="EMBL/GenBank/DDBJ databases">
        <authorList>
            <person name="McCartney M.A."/>
            <person name="Auch B."/>
            <person name="Kono T."/>
            <person name="Mallez S."/>
            <person name="Becker A."/>
            <person name="Gohl D.M."/>
            <person name="Silverstein K.A.T."/>
            <person name="Koren S."/>
            <person name="Bechman K.B."/>
            <person name="Herman A."/>
            <person name="Abrahante J.E."/>
            <person name="Garbe J."/>
        </authorList>
    </citation>
    <scope>NUCLEOTIDE SEQUENCE</scope>
    <source>
        <strain evidence="1">Duluth1</strain>
        <tissue evidence="1">Whole animal</tissue>
    </source>
</reference>